<dbReference type="AlphaFoldDB" id="A0A1T4XK66"/>
<dbReference type="OrthoDB" id="9784302at2"/>
<dbReference type="InterPro" id="IPR046858">
    <property type="entry name" value="ChrB_N"/>
</dbReference>
<evidence type="ECO:0000259" key="1">
    <source>
        <dbReference type="Pfam" id="PF20229"/>
    </source>
</evidence>
<keyword evidence="3" id="KW-1185">Reference proteome</keyword>
<sequence>MEQNFYFISYNLPSEPSRIRVSMWRRLKKLGALNLHQSLWVIPEFENISEELEKIKDFTEKEEGNIFIVCGRFMEGVNEIIKKFNEERGKEYKELIEYCEKFHEEMIRETNIKNFTFAELEENEEEINKLIDWFQKIKRRDYFNSELSEKAQSEIDRCKAEFEDFSDKVYSAYSS</sequence>
<proteinExistence type="predicted"/>
<evidence type="ECO:0000313" key="2">
    <source>
        <dbReference type="EMBL" id="SKA89481.1"/>
    </source>
</evidence>
<protein>
    <recommendedName>
        <fullName evidence="1">ChrB N-terminal domain-containing protein</fullName>
    </recommendedName>
</protein>
<dbReference type="STRING" id="1147123.SAMN05443428_109124"/>
<dbReference type="EMBL" id="FUYH01000009">
    <property type="protein sequence ID" value="SKA89481.1"/>
    <property type="molecule type" value="Genomic_DNA"/>
</dbReference>
<gene>
    <name evidence="2" type="ORF">SAMN05443428_109124</name>
</gene>
<organism evidence="2 3">
    <name type="scientific">Caloramator quimbayensis</name>
    <dbReference type="NCBI Taxonomy" id="1147123"/>
    <lineage>
        <taxon>Bacteria</taxon>
        <taxon>Bacillati</taxon>
        <taxon>Bacillota</taxon>
        <taxon>Clostridia</taxon>
        <taxon>Eubacteriales</taxon>
        <taxon>Clostridiaceae</taxon>
        <taxon>Caloramator</taxon>
    </lineage>
</organism>
<feature type="domain" description="ChrB N-terminal" evidence="1">
    <location>
        <begin position="20"/>
        <end position="173"/>
    </location>
</feature>
<evidence type="ECO:0000313" key="3">
    <source>
        <dbReference type="Proteomes" id="UP000190105"/>
    </source>
</evidence>
<name>A0A1T4XK66_9CLOT</name>
<reference evidence="3" key="1">
    <citation type="submission" date="2017-02" db="EMBL/GenBank/DDBJ databases">
        <authorList>
            <person name="Varghese N."/>
            <person name="Submissions S."/>
        </authorList>
    </citation>
    <scope>NUCLEOTIDE SEQUENCE [LARGE SCALE GENOMIC DNA]</scope>
    <source>
        <strain evidence="3">USBA 833</strain>
    </source>
</reference>
<dbReference type="RefSeq" id="WP_078696542.1">
    <property type="nucleotide sequence ID" value="NZ_FUYH01000009.1"/>
</dbReference>
<accession>A0A1T4XK66</accession>
<dbReference type="Proteomes" id="UP000190105">
    <property type="component" value="Unassembled WGS sequence"/>
</dbReference>
<dbReference type="Pfam" id="PF20229">
    <property type="entry name" value="ChrB_N"/>
    <property type="match status" value="1"/>
</dbReference>